<name>A0ABU7KFC2_9ACTN</name>
<protein>
    <submittedName>
        <fullName evidence="2">Uncharacterized protein</fullName>
    </submittedName>
</protein>
<gene>
    <name evidence="2" type="ORF">Q8791_27235</name>
</gene>
<evidence type="ECO:0000313" key="2">
    <source>
        <dbReference type="EMBL" id="MEE2040920.1"/>
    </source>
</evidence>
<dbReference type="EMBL" id="JAUZMY010000037">
    <property type="protein sequence ID" value="MEE2040920.1"/>
    <property type="molecule type" value="Genomic_DNA"/>
</dbReference>
<dbReference type="Proteomes" id="UP001356095">
    <property type="component" value="Unassembled WGS sequence"/>
</dbReference>
<proteinExistence type="predicted"/>
<evidence type="ECO:0000256" key="1">
    <source>
        <dbReference type="SAM" id="MobiDB-lite"/>
    </source>
</evidence>
<evidence type="ECO:0000313" key="3">
    <source>
        <dbReference type="Proteomes" id="UP001356095"/>
    </source>
</evidence>
<sequence>MSIEAYAYVRRLTLGKNPGRKLVLANLADTVDNDTKSWAIKPVVLAVDSEMETRQAQNHLKALAEDGYISALDRFNDQGKQTVSRLRLHGPWDLWGGTGTPFPESEQPKKDRRLDTYTAQEVTDEDRAELRRRFQDLAAREGFFRDGKPRARWRLGSRAHSIVYWYGIGNTVIHANRKARVVEITDRDGKHKAPTRVRLDYGNGPTKAWVRVENLTDPAKTSEEKPSSDGVQPSAPTPDSGVQPSAPLPPQYLSAPRPQAAQDSTDDCGRPEPGDTAEEEESPSAETQRGVLPVDLVVEATDATHEEAQQLVEVLRPEAKKSLGGLIRRMAEKGDLDHRLWLLRRQRAPQSRAGATGDGRAARCSLHVPSRVPCGSCRGDLAGVGAASQAVIDLYISLGPDAATLRPDLARHPKIAALAAV</sequence>
<keyword evidence="3" id="KW-1185">Reference proteome</keyword>
<comment type="caution">
    <text evidence="2">The sequence shown here is derived from an EMBL/GenBank/DDBJ whole genome shotgun (WGS) entry which is preliminary data.</text>
</comment>
<organism evidence="2 3">
    <name type="scientific">Nocardiopsis codii</name>
    <dbReference type="NCBI Taxonomy" id="3065942"/>
    <lineage>
        <taxon>Bacteria</taxon>
        <taxon>Bacillati</taxon>
        <taxon>Actinomycetota</taxon>
        <taxon>Actinomycetes</taxon>
        <taxon>Streptosporangiales</taxon>
        <taxon>Nocardiopsidaceae</taxon>
        <taxon>Nocardiopsis</taxon>
    </lineage>
</organism>
<reference evidence="2 3" key="1">
    <citation type="submission" date="2023-08" db="EMBL/GenBank/DDBJ databases">
        <authorList>
            <person name="Girao M."/>
            <person name="Carvalho M.F."/>
        </authorList>
    </citation>
    <scope>NUCLEOTIDE SEQUENCE [LARGE SCALE GENOMIC DNA]</scope>
    <source>
        <strain evidence="2 3">CT-R113</strain>
    </source>
</reference>
<dbReference type="RefSeq" id="WP_330094684.1">
    <property type="nucleotide sequence ID" value="NZ_JAUZMY010000037.1"/>
</dbReference>
<accession>A0ABU7KFC2</accession>
<feature type="region of interest" description="Disordered" evidence="1">
    <location>
        <begin position="217"/>
        <end position="292"/>
    </location>
</feature>